<feature type="transmembrane region" description="Helical" evidence="1">
    <location>
        <begin position="540"/>
        <end position="561"/>
    </location>
</feature>
<evidence type="ECO:0000313" key="4">
    <source>
        <dbReference type="Proteomes" id="UP001165063"/>
    </source>
</evidence>
<keyword evidence="1" id="KW-0472">Membrane</keyword>
<dbReference type="GO" id="GO:0003843">
    <property type="term" value="F:1,3-beta-D-glucan synthase activity"/>
    <property type="evidence" value="ECO:0007669"/>
    <property type="project" value="InterPro"/>
</dbReference>
<feature type="transmembrane region" description="Helical" evidence="1">
    <location>
        <begin position="437"/>
        <end position="456"/>
    </location>
</feature>
<protein>
    <submittedName>
        <fullName evidence="3">Unnamed protein product</fullName>
    </submittedName>
</protein>
<dbReference type="OrthoDB" id="1880850at2759"/>
<reference evidence="3" key="1">
    <citation type="submission" date="2023-04" db="EMBL/GenBank/DDBJ databases">
        <title>Ambrosiozyma monospora NBRC 1965.</title>
        <authorList>
            <person name="Ichikawa N."/>
            <person name="Sato H."/>
            <person name="Tonouchi N."/>
        </authorList>
    </citation>
    <scope>NUCLEOTIDE SEQUENCE</scope>
    <source>
        <strain evidence="3">NBRC 1965</strain>
    </source>
</reference>
<dbReference type="EMBL" id="BSXU01005296">
    <property type="protein sequence ID" value="GMG52266.1"/>
    <property type="molecule type" value="Genomic_DNA"/>
</dbReference>
<sequence>MEYEDTNPYLPISPRSKTSPVAIIGAREYIFSENTGVLGDVAASKEQTFGTLFARTLAAIGGKLHYGHPDFLNAIFMTTRGGISKAQKGLHLNEDIYAGMMAVSRGGRIKHCDYYQCGKGRDLGFSSIMNFTTKIGGGMGEQMLSREYYYLGTQLPIDRFLSFYYAHPGFHLNNLFIMLSLQMFMLVVINLGAMNHELIICIYDKDVPFTDLQEPLGCQNLQPVLDWVARYVLSIFICFFISFLPLVLHELSERGPLKAFRRLYSHFISLSPLFEVFVCQIYSNSLKGDIVFGGARYISSGRSFAIARVPFSDLYATYANTSIYSGSRLFLILLFATITIWQPAILWFWITLISLCFSPFIFNPHQFGWTEFFLDYGNYLCWLSRGNTKYHLNSWIGFTRFSRSRFTGYRRSSKSNNPAVHRAPFSNALFAELSLPFLQALFIFLAYTFINAQAGVRNVKPTNSLLRMVILVFAPLLINFLVLTVLFFISCIASLLFGWWTKIDVGNTFAAVAHGISVIVHFVIFEIIWLLEGWSFGRSLCAIICMVFIQRVIFQVVKLFLLSREFPENRTNGAWWNGNWYATGLGWHVLTQPIRESIVKVVEMSLFTVDFLIGHLILIILSPFLFVPYADHWHTSMLMWIKSSKSLRGPVFPTSIRKKRHRKARRNALLFFSLIILFAILIVIPILVDKIDVLDISPFLPRQSFGLIQPNHQDNNDTGDNAPQTVLRSKPDAPEIVSYQF</sequence>
<proteinExistence type="predicted"/>
<feature type="transmembrane region" description="Helical" evidence="1">
    <location>
        <begin position="231"/>
        <end position="251"/>
    </location>
</feature>
<comment type="caution">
    <text evidence="3">The sequence shown here is derived from an EMBL/GenBank/DDBJ whole genome shotgun (WGS) entry which is preliminary data.</text>
</comment>
<keyword evidence="1" id="KW-1133">Transmembrane helix</keyword>
<accession>A0A9W7DJL5</accession>
<dbReference type="Pfam" id="PF02364">
    <property type="entry name" value="Glucan_synthase"/>
    <property type="match status" value="1"/>
</dbReference>
<dbReference type="PANTHER" id="PTHR12741">
    <property type="entry name" value="LYST-INTERACTING PROTEIN LIP5 DOPAMINE RESPONSIVE PROTEIN DRG-1"/>
    <property type="match status" value="1"/>
</dbReference>
<keyword evidence="1" id="KW-0812">Transmembrane</keyword>
<dbReference type="InterPro" id="IPR003440">
    <property type="entry name" value="Glyco_trans_48_dom"/>
</dbReference>
<keyword evidence="4" id="KW-1185">Reference proteome</keyword>
<feature type="domain" description="Glycosyl transferase 48" evidence="2">
    <location>
        <begin position="3"/>
        <end position="495"/>
    </location>
</feature>
<evidence type="ECO:0000256" key="1">
    <source>
        <dbReference type="SAM" id="Phobius"/>
    </source>
</evidence>
<dbReference type="Proteomes" id="UP001165063">
    <property type="component" value="Unassembled WGS sequence"/>
</dbReference>
<evidence type="ECO:0000313" key="3">
    <source>
        <dbReference type="EMBL" id="GMG52266.1"/>
    </source>
</evidence>
<dbReference type="GO" id="GO:0005886">
    <property type="term" value="C:plasma membrane"/>
    <property type="evidence" value="ECO:0007669"/>
    <property type="project" value="TreeGrafter"/>
</dbReference>
<dbReference type="GO" id="GO:0051278">
    <property type="term" value="P:fungal-type cell wall polysaccharide biosynthetic process"/>
    <property type="evidence" value="ECO:0007669"/>
    <property type="project" value="TreeGrafter"/>
</dbReference>
<evidence type="ECO:0000259" key="2">
    <source>
        <dbReference type="Pfam" id="PF02364"/>
    </source>
</evidence>
<dbReference type="AlphaFoldDB" id="A0A9W7DJL5"/>
<dbReference type="GO" id="GO:0006075">
    <property type="term" value="P:(1-&gt;3)-beta-D-glucan biosynthetic process"/>
    <property type="evidence" value="ECO:0007669"/>
    <property type="project" value="InterPro"/>
</dbReference>
<dbReference type="PANTHER" id="PTHR12741:SF48">
    <property type="entry name" value="1,3-BETA-GLUCAN SYNTHASE COMPONENT FKS1-RELATED"/>
    <property type="match status" value="1"/>
</dbReference>
<feature type="transmembrane region" description="Helical" evidence="1">
    <location>
        <begin position="175"/>
        <end position="194"/>
    </location>
</feature>
<organism evidence="3 4">
    <name type="scientific">Ambrosiozyma monospora</name>
    <name type="common">Yeast</name>
    <name type="synonym">Endomycopsis monosporus</name>
    <dbReference type="NCBI Taxonomy" id="43982"/>
    <lineage>
        <taxon>Eukaryota</taxon>
        <taxon>Fungi</taxon>
        <taxon>Dikarya</taxon>
        <taxon>Ascomycota</taxon>
        <taxon>Saccharomycotina</taxon>
        <taxon>Pichiomycetes</taxon>
        <taxon>Pichiales</taxon>
        <taxon>Pichiaceae</taxon>
        <taxon>Ambrosiozyma</taxon>
    </lineage>
</organism>
<name>A0A9W7DJL5_AMBMO</name>
<dbReference type="GO" id="GO:0000148">
    <property type="term" value="C:1,3-beta-D-glucan synthase complex"/>
    <property type="evidence" value="ECO:0007669"/>
    <property type="project" value="InterPro"/>
</dbReference>
<feature type="transmembrane region" description="Helical" evidence="1">
    <location>
        <begin position="509"/>
        <end position="531"/>
    </location>
</feature>
<feature type="transmembrane region" description="Helical" evidence="1">
    <location>
        <begin position="468"/>
        <end position="497"/>
    </location>
</feature>
<feature type="transmembrane region" description="Helical" evidence="1">
    <location>
        <begin position="668"/>
        <end position="688"/>
    </location>
</feature>
<gene>
    <name evidence="3" type="ORF">Amon01_000731300</name>
</gene>
<feature type="transmembrane region" description="Helical" evidence="1">
    <location>
        <begin position="611"/>
        <end position="630"/>
    </location>
</feature>